<protein>
    <submittedName>
        <fullName evidence="2">Uncharacterized protein</fullName>
    </submittedName>
</protein>
<proteinExistence type="predicted"/>
<keyword evidence="3" id="KW-1185">Reference proteome</keyword>
<keyword evidence="1" id="KW-0175">Coiled coil</keyword>
<accession>A0A6A7AQ75</accession>
<reference evidence="2" key="1">
    <citation type="submission" date="2020-01" db="EMBL/GenBank/DDBJ databases">
        <authorList>
            <consortium name="DOE Joint Genome Institute"/>
            <person name="Haridas S."/>
            <person name="Albert R."/>
            <person name="Binder M."/>
            <person name="Bloem J."/>
            <person name="Labutti K."/>
            <person name="Salamov A."/>
            <person name="Andreopoulos B."/>
            <person name="Baker S.E."/>
            <person name="Barry K."/>
            <person name="Bills G."/>
            <person name="Bluhm B.H."/>
            <person name="Cannon C."/>
            <person name="Castanera R."/>
            <person name="Culley D.E."/>
            <person name="Daum C."/>
            <person name="Ezra D."/>
            <person name="Gonzalez J.B."/>
            <person name="Henrissat B."/>
            <person name="Kuo A."/>
            <person name="Liang C."/>
            <person name="Lipzen A."/>
            <person name="Lutzoni F."/>
            <person name="Magnuson J."/>
            <person name="Mondo S."/>
            <person name="Nolan M."/>
            <person name="Ohm R."/>
            <person name="Pangilinan J."/>
            <person name="Park H.-J."/>
            <person name="Ramirez L."/>
            <person name="Alfaro M."/>
            <person name="Sun H."/>
            <person name="Tritt A."/>
            <person name="Yoshinaga Y."/>
            <person name="Zwiers L.-H."/>
            <person name="Turgeon B.G."/>
            <person name="Goodwin S.B."/>
            <person name="Spatafora J.W."/>
            <person name="Crous P.W."/>
            <person name="Grigoriev I.V."/>
        </authorList>
    </citation>
    <scope>NUCLEOTIDE SEQUENCE</scope>
    <source>
        <strain evidence="2">IPT5</strain>
    </source>
</reference>
<dbReference type="EMBL" id="MU006375">
    <property type="protein sequence ID" value="KAF2844507.1"/>
    <property type="molecule type" value="Genomic_DNA"/>
</dbReference>
<dbReference type="AlphaFoldDB" id="A0A6A7AQ75"/>
<dbReference type="Proteomes" id="UP000799423">
    <property type="component" value="Unassembled WGS sequence"/>
</dbReference>
<evidence type="ECO:0000256" key="1">
    <source>
        <dbReference type="SAM" id="Coils"/>
    </source>
</evidence>
<sequence length="278" mass="30885">MAYLEDLQRLQAVITEYQCQITALKEKLAVYENHHAECRVATSTFQQREGEHPQSNASTLEVILYDVTGEATKANTSDTGTRSRTTKWNIAAHSFVQRLPTKREWDSLLVKVCSAAVASPLQRFLSAGDETLTPPGVESHLSGQRQTQDLAHLGQVLTIARKNARLLAKAQHAETVAQSSLFMFLSYCSALETLGLFTLAELNYITSEGIGSKTISERAKRYRDGALWMNKTVICGFVQAGWPLSQATLLVFHCKNLQSRPMSSSSPDYRCSIKTIRV</sequence>
<evidence type="ECO:0000313" key="3">
    <source>
        <dbReference type="Proteomes" id="UP000799423"/>
    </source>
</evidence>
<gene>
    <name evidence="2" type="ORF">T440DRAFT_317318</name>
</gene>
<feature type="coiled-coil region" evidence="1">
    <location>
        <begin position="7"/>
        <end position="34"/>
    </location>
</feature>
<name>A0A6A7AQ75_9PLEO</name>
<evidence type="ECO:0000313" key="2">
    <source>
        <dbReference type="EMBL" id="KAF2844507.1"/>
    </source>
</evidence>
<organism evidence="2 3">
    <name type="scientific">Plenodomus tracheiphilus IPT5</name>
    <dbReference type="NCBI Taxonomy" id="1408161"/>
    <lineage>
        <taxon>Eukaryota</taxon>
        <taxon>Fungi</taxon>
        <taxon>Dikarya</taxon>
        <taxon>Ascomycota</taxon>
        <taxon>Pezizomycotina</taxon>
        <taxon>Dothideomycetes</taxon>
        <taxon>Pleosporomycetidae</taxon>
        <taxon>Pleosporales</taxon>
        <taxon>Pleosporineae</taxon>
        <taxon>Leptosphaeriaceae</taxon>
        <taxon>Plenodomus</taxon>
    </lineage>
</organism>